<reference evidence="2" key="1">
    <citation type="submission" date="2020-09" db="EMBL/GenBank/DDBJ databases">
        <title>Pelagicoccus enzymogenes sp. nov. with an EPS production, isolated from marine sediment.</title>
        <authorList>
            <person name="Feng X."/>
        </authorList>
    </citation>
    <scope>NUCLEOTIDE SEQUENCE</scope>
    <source>
        <strain evidence="2">NFK12</strain>
    </source>
</reference>
<evidence type="ECO:0000313" key="2">
    <source>
        <dbReference type="EMBL" id="MBD5778763.1"/>
    </source>
</evidence>
<keyword evidence="3" id="KW-1185">Reference proteome</keyword>
<dbReference type="RefSeq" id="WP_191615893.1">
    <property type="nucleotide sequence ID" value="NZ_JACYFG010000006.1"/>
</dbReference>
<dbReference type="EMBL" id="JACYFG010000006">
    <property type="protein sequence ID" value="MBD5778763.1"/>
    <property type="molecule type" value="Genomic_DNA"/>
</dbReference>
<protein>
    <submittedName>
        <fullName evidence="2">Uncharacterized protein</fullName>
    </submittedName>
</protein>
<evidence type="ECO:0000256" key="1">
    <source>
        <dbReference type="SAM" id="SignalP"/>
    </source>
</evidence>
<name>A0A927F5H6_9BACT</name>
<proteinExistence type="predicted"/>
<dbReference type="Proteomes" id="UP000622317">
    <property type="component" value="Unassembled WGS sequence"/>
</dbReference>
<keyword evidence="1" id="KW-0732">Signal</keyword>
<comment type="caution">
    <text evidence="2">The sequence shown here is derived from an EMBL/GenBank/DDBJ whole genome shotgun (WGS) entry which is preliminary data.</text>
</comment>
<gene>
    <name evidence="2" type="ORF">IEN85_04620</name>
</gene>
<dbReference type="AlphaFoldDB" id="A0A927F5H6"/>
<feature type="chain" id="PRO_5037250341" evidence="1">
    <location>
        <begin position="35"/>
        <end position="180"/>
    </location>
</feature>
<evidence type="ECO:0000313" key="3">
    <source>
        <dbReference type="Proteomes" id="UP000622317"/>
    </source>
</evidence>
<accession>A0A927F5H6</accession>
<organism evidence="2 3">
    <name type="scientific">Pelagicoccus enzymogenes</name>
    <dbReference type="NCBI Taxonomy" id="2773457"/>
    <lineage>
        <taxon>Bacteria</taxon>
        <taxon>Pseudomonadati</taxon>
        <taxon>Verrucomicrobiota</taxon>
        <taxon>Opitutia</taxon>
        <taxon>Puniceicoccales</taxon>
        <taxon>Pelagicoccaceae</taxon>
        <taxon>Pelagicoccus</taxon>
    </lineage>
</organism>
<sequence length="180" mass="19982">MRNHNSKNSNGLTKTLRLAALTGMFFAMVGSSFAGPSVKDSKVNQEVTIWVDDIHAIGDFDAEDIREDLLREAFADAARREKWLGDYEFEYNGAAREAGQSGIELKVIDWRRGAAGMYQFTVAANYWNADGEKTALGTFHGMRSSIAVFNGWDVGKQFAGSAEDAFRDALRKLKKKTIES</sequence>
<feature type="signal peptide" evidence="1">
    <location>
        <begin position="1"/>
        <end position="34"/>
    </location>
</feature>